<accession>A0A0H3A7F1</accession>
<dbReference type="Gene3D" id="6.10.340.10">
    <property type="match status" value="1"/>
</dbReference>
<dbReference type="Pfam" id="PF12729">
    <property type="entry name" value="4HB_MCP_1"/>
    <property type="match status" value="1"/>
</dbReference>
<dbReference type="SMART" id="SM00283">
    <property type="entry name" value="MA"/>
    <property type="match status" value="1"/>
</dbReference>
<evidence type="ECO:0000256" key="4">
    <source>
        <dbReference type="PROSITE-ProRule" id="PRU00284"/>
    </source>
</evidence>
<evidence type="ECO:0000259" key="6">
    <source>
        <dbReference type="PROSITE" id="PS50111"/>
    </source>
</evidence>
<evidence type="ECO:0000256" key="2">
    <source>
        <dbReference type="ARBA" id="ARBA00023224"/>
    </source>
</evidence>
<evidence type="ECO:0000313" key="8">
    <source>
        <dbReference type="Proteomes" id="UP000009173"/>
    </source>
</evidence>
<dbReference type="PROSITE" id="PS50111">
    <property type="entry name" value="CHEMOTAXIS_TRANSDUC_2"/>
    <property type="match status" value="1"/>
</dbReference>
<feature type="coiled-coil region" evidence="5">
    <location>
        <begin position="259"/>
        <end position="303"/>
    </location>
</feature>
<dbReference type="KEGG" id="dvl:Dvul_0942"/>
<name>A0A0H3A7F1_NITV4</name>
<dbReference type="AlphaFoldDB" id="A0A0H3A7F1"/>
<reference evidence="8" key="1">
    <citation type="journal article" date="2009" name="Environ. Microbiol.">
        <title>Contribution of mobile genetic elements to Desulfovibrio vulgaris genome plasticity.</title>
        <authorList>
            <person name="Walker C.B."/>
            <person name="Stolyar S."/>
            <person name="Chivian D."/>
            <person name="Pinel N."/>
            <person name="Gabster J.A."/>
            <person name="Dehal P.S."/>
            <person name="He Z."/>
            <person name="Yang Z.K."/>
            <person name="Yen H.C."/>
            <person name="Zhou J."/>
            <person name="Wall J.D."/>
            <person name="Hazen T.C."/>
            <person name="Arkin A.P."/>
            <person name="Stahl D.A."/>
        </authorList>
    </citation>
    <scope>NUCLEOTIDE SEQUENCE [LARGE SCALE GENOMIC DNA]</scope>
    <source>
        <strain evidence="8">DP4</strain>
    </source>
</reference>
<dbReference type="PANTHER" id="PTHR32089:SF112">
    <property type="entry name" value="LYSOZYME-LIKE PROTEIN-RELATED"/>
    <property type="match status" value="1"/>
</dbReference>
<comment type="similarity">
    <text evidence="3">Belongs to the methyl-accepting chemotaxis (MCP) protein family.</text>
</comment>
<keyword evidence="2 4" id="KW-0807">Transducer</keyword>
<keyword evidence="5" id="KW-0175">Coiled coil</keyword>
<proteinExistence type="inferred from homology"/>
<dbReference type="EMBL" id="CP000527">
    <property type="protein sequence ID" value="ABM27963.1"/>
    <property type="molecule type" value="Genomic_DNA"/>
</dbReference>
<sequence precursor="true">MNTTRTIGLRTKLLTAFLLGSCITLTIAMIGINRLHALDVADTRLYERMTVPLDAIGNAAVAFQRTRINMRDALNAPTEAERAKARETIRGLRGTLDKDLAIFGKALDSESERRDFDTFEKTRQTYQALMDKVFLLQESGQHDEAVSIVNGEGRDLAHRYQELLDKLVQAKVSAARQTSTDNSDLADKATALMYLLTALGLLVSVGSGLLLTRNVMNQLGEDPGYLAQVAGEIASGNLDVRFREQKREGGVYHVMRGMVQTMKDKITEAEAQTAEAAEQARLARIATDEANAAKTAAERARAEGMMHAAQQLDKVVEIVSSASEELSAQIEQSSRGAEVQSQRVAETATAMEEMNATVLEVARNASQAADSSAEARAKAVAGSDVVTQAVASIRSVQTVSLALKEDMAALGKQAEGIGRIMNVISDIADQTNLLALNAAIEAARAGDAGRGFAVVADEVRKLAEKTMAATQEVGDAIRGIQQGATRNMEHVENTTTTIHQATELAGQSGTALEEIVRLVEVATDQVRSIAAASEEQSAASEEISRSVDEINRISGETSSAMNQSAQAVGELAAQTHSLRGLIDRMKTGG</sequence>
<feature type="domain" description="Methyl-accepting transducer" evidence="6">
    <location>
        <begin position="315"/>
        <end position="551"/>
    </location>
</feature>
<evidence type="ECO:0000313" key="7">
    <source>
        <dbReference type="EMBL" id="ABM27963.1"/>
    </source>
</evidence>
<dbReference type="GO" id="GO:0006935">
    <property type="term" value="P:chemotaxis"/>
    <property type="evidence" value="ECO:0007669"/>
    <property type="project" value="UniProtKB-ARBA"/>
</dbReference>
<dbReference type="Pfam" id="PF00015">
    <property type="entry name" value="MCPsignal"/>
    <property type="match status" value="1"/>
</dbReference>
<organism evidence="7 8">
    <name type="scientific">Nitratidesulfovibrio vulgaris (strain DP4)</name>
    <name type="common">Desulfovibrio vulgaris</name>
    <dbReference type="NCBI Taxonomy" id="391774"/>
    <lineage>
        <taxon>Bacteria</taxon>
        <taxon>Pseudomonadati</taxon>
        <taxon>Thermodesulfobacteriota</taxon>
        <taxon>Desulfovibrionia</taxon>
        <taxon>Desulfovibrionales</taxon>
        <taxon>Desulfovibrionaceae</taxon>
        <taxon>Nitratidesulfovibrio</taxon>
    </lineage>
</organism>
<dbReference type="Gene3D" id="1.10.287.950">
    <property type="entry name" value="Methyl-accepting chemotaxis protein"/>
    <property type="match status" value="1"/>
</dbReference>
<dbReference type="Proteomes" id="UP000009173">
    <property type="component" value="Chromosome"/>
</dbReference>
<evidence type="ECO:0000256" key="3">
    <source>
        <dbReference type="ARBA" id="ARBA00029447"/>
    </source>
</evidence>
<dbReference type="SUPFAM" id="SSF58104">
    <property type="entry name" value="Methyl-accepting chemotaxis protein (MCP) signaling domain"/>
    <property type="match status" value="1"/>
</dbReference>
<dbReference type="RefSeq" id="WP_011791943.1">
    <property type="nucleotide sequence ID" value="NC_008751.1"/>
</dbReference>
<comment type="subcellular location">
    <subcellularLocation>
        <location evidence="1">Membrane</location>
    </subcellularLocation>
</comment>
<evidence type="ECO:0000256" key="1">
    <source>
        <dbReference type="ARBA" id="ARBA00004370"/>
    </source>
</evidence>
<dbReference type="InterPro" id="IPR004089">
    <property type="entry name" value="MCPsignal_dom"/>
</dbReference>
<gene>
    <name evidence="7" type="ordered locus">Dvul_0942</name>
</gene>
<protein>
    <submittedName>
        <fullName evidence="7">Methyl-accepting chemotaxis sensory transducer</fullName>
    </submittedName>
</protein>
<dbReference type="HOGENOM" id="CLU_000445_107_27_7"/>
<evidence type="ECO:0000256" key="5">
    <source>
        <dbReference type="SAM" id="Coils"/>
    </source>
</evidence>
<dbReference type="InterPro" id="IPR024478">
    <property type="entry name" value="HlyB_4HB_MCP"/>
</dbReference>
<dbReference type="FunFam" id="1.10.287.950:FF:000001">
    <property type="entry name" value="Methyl-accepting chemotaxis sensory transducer"/>
    <property type="match status" value="1"/>
</dbReference>
<dbReference type="CDD" id="cd19411">
    <property type="entry name" value="MCP2201-like_sensor"/>
    <property type="match status" value="1"/>
</dbReference>
<dbReference type="GO" id="GO:0007165">
    <property type="term" value="P:signal transduction"/>
    <property type="evidence" value="ECO:0007669"/>
    <property type="project" value="UniProtKB-KW"/>
</dbReference>
<dbReference type="CDD" id="cd11386">
    <property type="entry name" value="MCP_signal"/>
    <property type="match status" value="1"/>
</dbReference>
<dbReference type="InterPro" id="IPR047347">
    <property type="entry name" value="YvaQ-like_sensor"/>
</dbReference>
<dbReference type="PANTHER" id="PTHR32089">
    <property type="entry name" value="METHYL-ACCEPTING CHEMOTAXIS PROTEIN MCPB"/>
    <property type="match status" value="1"/>
</dbReference>
<dbReference type="GO" id="GO:0016020">
    <property type="term" value="C:membrane"/>
    <property type="evidence" value="ECO:0007669"/>
    <property type="project" value="UniProtKB-SubCell"/>
</dbReference>